<dbReference type="Proteomes" id="UP001589585">
    <property type="component" value="Unassembled WGS sequence"/>
</dbReference>
<evidence type="ECO:0000259" key="6">
    <source>
        <dbReference type="PROSITE" id="PS50850"/>
    </source>
</evidence>
<feature type="transmembrane region" description="Helical" evidence="5">
    <location>
        <begin position="95"/>
        <end position="115"/>
    </location>
</feature>
<feature type="transmembrane region" description="Helical" evidence="5">
    <location>
        <begin position="353"/>
        <end position="373"/>
    </location>
</feature>
<dbReference type="PANTHER" id="PTHR23514">
    <property type="entry name" value="BYPASS OF STOP CODON PROTEIN 6"/>
    <property type="match status" value="1"/>
</dbReference>
<dbReference type="PANTHER" id="PTHR23514:SF13">
    <property type="entry name" value="INNER MEMBRANE PROTEIN YBJJ"/>
    <property type="match status" value="1"/>
</dbReference>
<evidence type="ECO:0000256" key="4">
    <source>
        <dbReference type="ARBA" id="ARBA00023136"/>
    </source>
</evidence>
<feature type="transmembrane region" description="Helical" evidence="5">
    <location>
        <begin position="266"/>
        <end position="288"/>
    </location>
</feature>
<feature type="transmembrane region" description="Helical" evidence="5">
    <location>
        <begin position="235"/>
        <end position="254"/>
    </location>
</feature>
<feature type="transmembrane region" description="Helical" evidence="5">
    <location>
        <begin position="294"/>
        <end position="312"/>
    </location>
</feature>
<dbReference type="InterPro" id="IPR020846">
    <property type="entry name" value="MFS_dom"/>
</dbReference>
<sequence>MTENIKQRAALSVYFLLSGFCFASWASRIPTIKMIYDLNDAELGNLLLILPISSLLSLPISGWLVSKFDSRLPLIVSFSLFSIALALIGLSNSLWILSIALFLFAFNMRIINISINTQSLTVQKGFPKKIIGSFHGIWSGGGLLGVGFSTLMVKTDVLVATHLMSVGLFSLVISFIAYPFLLKNDKSPHGNKLILGKPDKTIMLLGLIIFFAAVCEGGMFDWSGVYFKEVVKEEIFTLGYLIFILFMTLSRFFSDKLMDYIGMKKLYILSSVFISSGILTAIIFPYFWPALIGFSIVGIGVAAIFPMTYMLAGTSKKYSPGMAISIITTYAIAGMLVGPPLLGYIAHTFNLKMSFLLFVFSGLMFIPISQLFFKLKEEQSEGKQGL</sequence>
<feature type="domain" description="Major facilitator superfamily (MFS) profile" evidence="6">
    <location>
        <begin position="93"/>
        <end position="386"/>
    </location>
</feature>
<dbReference type="Gene3D" id="1.20.1250.20">
    <property type="entry name" value="MFS general substrate transporter like domains"/>
    <property type="match status" value="2"/>
</dbReference>
<dbReference type="InterPro" id="IPR011701">
    <property type="entry name" value="MFS"/>
</dbReference>
<evidence type="ECO:0000256" key="1">
    <source>
        <dbReference type="ARBA" id="ARBA00004141"/>
    </source>
</evidence>
<feature type="transmembrane region" description="Helical" evidence="5">
    <location>
        <begin position="72"/>
        <end position="89"/>
    </location>
</feature>
<dbReference type="Pfam" id="PF07690">
    <property type="entry name" value="MFS_1"/>
    <property type="match status" value="1"/>
</dbReference>
<keyword evidence="4 5" id="KW-0472">Membrane</keyword>
<feature type="transmembrane region" description="Helical" evidence="5">
    <location>
        <begin position="46"/>
        <end position="65"/>
    </location>
</feature>
<dbReference type="CDD" id="cd17393">
    <property type="entry name" value="MFS_MosC_like"/>
    <property type="match status" value="1"/>
</dbReference>
<comment type="subcellular location">
    <subcellularLocation>
        <location evidence="1">Membrane</location>
        <topology evidence="1">Multi-pass membrane protein</topology>
    </subcellularLocation>
</comment>
<gene>
    <name evidence="7" type="ORF">ACFFU9_15680</name>
</gene>
<feature type="transmembrane region" description="Helical" evidence="5">
    <location>
        <begin position="324"/>
        <end position="347"/>
    </location>
</feature>
<feature type="transmembrane region" description="Helical" evidence="5">
    <location>
        <begin position="9"/>
        <end position="26"/>
    </location>
</feature>
<evidence type="ECO:0000313" key="8">
    <source>
        <dbReference type="Proteomes" id="UP001589585"/>
    </source>
</evidence>
<feature type="transmembrane region" description="Helical" evidence="5">
    <location>
        <begin position="136"/>
        <end position="153"/>
    </location>
</feature>
<reference evidence="7 8" key="1">
    <citation type="submission" date="2024-09" db="EMBL/GenBank/DDBJ databases">
        <authorList>
            <person name="Sun Q."/>
            <person name="Mori K."/>
        </authorList>
    </citation>
    <scope>NUCLEOTIDE SEQUENCE [LARGE SCALE GENOMIC DNA]</scope>
    <source>
        <strain evidence="7 8">CECT 8622</strain>
    </source>
</reference>
<evidence type="ECO:0000256" key="5">
    <source>
        <dbReference type="SAM" id="Phobius"/>
    </source>
</evidence>
<dbReference type="PROSITE" id="PS50850">
    <property type="entry name" value="MFS"/>
    <property type="match status" value="1"/>
</dbReference>
<keyword evidence="8" id="KW-1185">Reference proteome</keyword>
<evidence type="ECO:0000256" key="2">
    <source>
        <dbReference type="ARBA" id="ARBA00022692"/>
    </source>
</evidence>
<feature type="transmembrane region" description="Helical" evidence="5">
    <location>
        <begin position="202"/>
        <end position="223"/>
    </location>
</feature>
<name>A0ABV5FFH9_9FLAO</name>
<protein>
    <submittedName>
        <fullName evidence="7">MFS transporter</fullName>
    </submittedName>
</protein>
<dbReference type="InterPro" id="IPR036259">
    <property type="entry name" value="MFS_trans_sf"/>
</dbReference>
<dbReference type="RefSeq" id="WP_379862430.1">
    <property type="nucleotide sequence ID" value="NZ_JBHMFC010000105.1"/>
</dbReference>
<comment type="caution">
    <text evidence="7">The sequence shown here is derived from an EMBL/GenBank/DDBJ whole genome shotgun (WGS) entry which is preliminary data.</text>
</comment>
<dbReference type="InterPro" id="IPR051788">
    <property type="entry name" value="MFS_Transporter"/>
</dbReference>
<feature type="transmembrane region" description="Helical" evidence="5">
    <location>
        <begin position="159"/>
        <end position="181"/>
    </location>
</feature>
<organism evidence="7 8">
    <name type="scientific">Mariniflexile ostreae</name>
    <dbReference type="NCBI Taxonomy" id="1520892"/>
    <lineage>
        <taxon>Bacteria</taxon>
        <taxon>Pseudomonadati</taxon>
        <taxon>Bacteroidota</taxon>
        <taxon>Flavobacteriia</taxon>
        <taxon>Flavobacteriales</taxon>
        <taxon>Flavobacteriaceae</taxon>
        <taxon>Mariniflexile</taxon>
    </lineage>
</organism>
<evidence type="ECO:0000256" key="3">
    <source>
        <dbReference type="ARBA" id="ARBA00022989"/>
    </source>
</evidence>
<dbReference type="EMBL" id="JBHMFC010000105">
    <property type="protein sequence ID" value="MFB9058185.1"/>
    <property type="molecule type" value="Genomic_DNA"/>
</dbReference>
<accession>A0ABV5FFH9</accession>
<evidence type="ECO:0000313" key="7">
    <source>
        <dbReference type="EMBL" id="MFB9058185.1"/>
    </source>
</evidence>
<keyword evidence="3 5" id="KW-1133">Transmembrane helix</keyword>
<proteinExistence type="predicted"/>
<keyword evidence="2 5" id="KW-0812">Transmembrane</keyword>
<dbReference type="SUPFAM" id="SSF103473">
    <property type="entry name" value="MFS general substrate transporter"/>
    <property type="match status" value="1"/>
</dbReference>